<sequence length="490" mass="55368">MHAAGKPRLSWHIFGEATRLAQVMQMHEEDSLQGLSSLEVEFRRRASWIAYIGDKSAAILNNRPITIHKYSFNSGIIIGYPTGIEDETILTPGSAVPDIERSPIPPSPHSTLLSPKLPYPDIEPSAFRVAYSHVLQLLSEQVVHSDRSYDQDIFVKCKLTIKDFAESLRAYFDILGEFHPCIPEDAFWKEFKAGKCSPILLAAIAYRGLAFTNAQEKFKKQQSLLVMCMGKILEIKVDNTGSSLVPLDDLEEAALMTDFIHMDAKFCLSYLHQWNFVMAYVSLVKGTLKHRDREMMISGPSRLLERVEKRYTLFCFYVYSVDSFRSLSLESISLLPEDDRSLNEDNSCQIEEHYPDSMLSLAVIARDICRKLCSHAATASGIDCGDVLCLYEQLHDWRVSSLSLALSEPQRGVAESSPENHSSRELVPDPASRSVNLCRMILWALQIYCYLKIEGCIGRHGWKDEDSLATEAAAHRIDYENNQAVFEPVD</sequence>
<dbReference type="InterPro" id="IPR050987">
    <property type="entry name" value="AtrR-like"/>
</dbReference>
<dbReference type="PANTHER" id="PTHR46910">
    <property type="entry name" value="TRANSCRIPTION FACTOR PDR1"/>
    <property type="match status" value="1"/>
</dbReference>
<feature type="domain" description="Xylanolytic transcriptional activator regulatory" evidence="2">
    <location>
        <begin position="6"/>
        <end position="158"/>
    </location>
</feature>
<proteinExistence type="predicted"/>
<protein>
    <recommendedName>
        <fullName evidence="2">Xylanolytic transcriptional activator regulatory domain-containing protein</fullName>
    </recommendedName>
</protein>
<dbReference type="GO" id="GO:0006351">
    <property type="term" value="P:DNA-templated transcription"/>
    <property type="evidence" value="ECO:0007669"/>
    <property type="project" value="InterPro"/>
</dbReference>
<keyword evidence="1" id="KW-0539">Nucleus</keyword>
<dbReference type="GO" id="GO:0003700">
    <property type="term" value="F:DNA-binding transcription factor activity"/>
    <property type="evidence" value="ECO:0007669"/>
    <property type="project" value="InterPro"/>
</dbReference>
<organism evidence="3 4">
    <name type="scientific">Penicillium vulpinum</name>
    <dbReference type="NCBI Taxonomy" id="29845"/>
    <lineage>
        <taxon>Eukaryota</taxon>
        <taxon>Fungi</taxon>
        <taxon>Dikarya</taxon>
        <taxon>Ascomycota</taxon>
        <taxon>Pezizomycotina</taxon>
        <taxon>Eurotiomycetes</taxon>
        <taxon>Eurotiomycetidae</taxon>
        <taxon>Eurotiales</taxon>
        <taxon>Aspergillaceae</taxon>
        <taxon>Penicillium</taxon>
    </lineage>
</organism>
<comment type="caution">
    <text evidence="3">The sequence shown here is derived from an EMBL/GenBank/DDBJ whole genome shotgun (WGS) entry which is preliminary data.</text>
</comment>
<evidence type="ECO:0000259" key="2">
    <source>
        <dbReference type="Pfam" id="PF04082"/>
    </source>
</evidence>
<gene>
    <name evidence="3" type="ORF">PENVUL_c020G08835</name>
</gene>
<dbReference type="PANTHER" id="PTHR46910:SF1">
    <property type="entry name" value="MISCELLANEOUS ZN(II)2CYS6 TRANSCRIPTION FACTOR (EUROFUNG)-RELATED"/>
    <property type="match status" value="1"/>
</dbReference>
<keyword evidence="4" id="KW-1185">Reference proteome</keyword>
<dbReference type="InterPro" id="IPR007219">
    <property type="entry name" value="XnlR_reg_dom"/>
</dbReference>
<reference evidence="4" key="1">
    <citation type="journal article" date="2017" name="Nat. Microbiol.">
        <title>Global analysis of biosynthetic gene clusters reveals vast potential of secondary metabolite production in Penicillium species.</title>
        <authorList>
            <person name="Nielsen J.C."/>
            <person name="Grijseels S."/>
            <person name="Prigent S."/>
            <person name="Ji B."/>
            <person name="Dainat J."/>
            <person name="Nielsen K.F."/>
            <person name="Frisvad J.C."/>
            <person name="Workman M."/>
            <person name="Nielsen J."/>
        </authorList>
    </citation>
    <scope>NUCLEOTIDE SEQUENCE [LARGE SCALE GENOMIC DNA]</scope>
    <source>
        <strain evidence="4">IBT 29486</strain>
    </source>
</reference>
<dbReference type="CDD" id="cd12148">
    <property type="entry name" value="fungal_TF_MHR"/>
    <property type="match status" value="2"/>
</dbReference>
<name>A0A1V6RWB3_9EURO</name>
<dbReference type="Proteomes" id="UP000191518">
    <property type="component" value="Unassembled WGS sequence"/>
</dbReference>
<dbReference type="GO" id="GO:0003677">
    <property type="term" value="F:DNA binding"/>
    <property type="evidence" value="ECO:0007669"/>
    <property type="project" value="InterPro"/>
</dbReference>
<dbReference type="OrthoDB" id="4764644at2759"/>
<dbReference type="Pfam" id="PF04082">
    <property type="entry name" value="Fungal_trans"/>
    <property type="match status" value="1"/>
</dbReference>
<dbReference type="AlphaFoldDB" id="A0A1V6RWB3"/>
<dbReference type="GO" id="GO:0008270">
    <property type="term" value="F:zinc ion binding"/>
    <property type="evidence" value="ECO:0007669"/>
    <property type="project" value="InterPro"/>
</dbReference>
<dbReference type="STRING" id="29845.A0A1V6RWB3"/>
<accession>A0A1V6RWB3</accession>
<evidence type="ECO:0000256" key="1">
    <source>
        <dbReference type="ARBA" id="ARBA00023242"/>
    </source>
</evidence>
<dbReference type="EMBL" id="MDYP01000020">
    <property type="protein sequence ID" value="OQE06067.1"/>
    <property type="molecule type" value="Genomic_DNA"/>
</dbReference>
<evidence type="ECO:0000313" key="3">
    <source>
        <dbReference type="EMBL" id="OQE06067.1"/>
    </source>
</evidence>
<evidence type="ECO:0000313" key="4">
    <source>
        <dbReference type="Proteomes" id="UP000191518"/>
    </source>
</evidence>